<evidence type="ECO:0000256" key="2">
    <source>
        <dbReference type="ARBA" id="ARBA00022801"/>
    </source>
</evidence>
<dbReference type="RefSeq" id="WP_249060984.1">
    <property type="nucleotide sequence ID" value="NZ_JALZWP010000055.1"/>
</dbReference>
<dbReference type="Proteomes" id="UP001202550">
    <property type="component" value="Unassembled WGS sequence"/>
</dbReference>
<feature type="non-terminal residue" evidence="3">
    <location>
        <position position="71"/>
    </location>
</feature>
<keyword evidence="2" id="KW-0378">Hydrolase</keyword>
<evidence type="ECO:0000313" key="3">
    <source>
        <dbReference type="EMBL" id="MCL1630339.1"/>
    </source>
</evidence>
<proteinExistence type="inferred from homology"/>
<dbReference type="PANTHER" id="PTHR16222">
    <property type="entry name" value="ADP-RIBOSYLGLYCOHYDROLASE"/>
    <property type="match status" value="1"/>
</dbReference>
<evidence type="ECO:0000313" key="4">
    <source>
        <dbReference type="Proteomes" id="UP001202550"/>
    </source>
</evidence>
<accession>A0ABT0M662</accession>
<reference evidence="3 4" key="1">
    <citation type="submission" date="2022-05" db="EMBL/GenBank/DDBJ databases">
        <title>Seasonal and diel survey of microbial diversity of the Tyrrhenian coast.</title>
        <authorList>
            <person name="Gattoni G."/>
            <person name="Corral P."/>
        </authorList>
    </citation>
    <scope>NUCLEOTIDE SEQUENCE [LARGE SCALE GENOMIC DNA]</scope>
    <source>
        <strain evidence="3 4">V10</strain>
    </source>
</reference>
<dbReference type="InterPro" id="IPR036705">
    <property type="entry name" value="Ribosyl_crysJ1_sf"/>
</dbReference>
<dbReference type="SUPFAM" id="SSF101478">
    <property type="entry name" value="ADP-ribosylglycohydrolase"/>
    <property type="match status" value="1"/>
</dbReference>
<dbReference type="Pfam" id="PF03747">
    <property type="entry name" value="ADP_ribosyl_GH"/>
    <property type="match status" value="1"/>
</dbReference>
<dbReference type="InterPro" id="IPR005502">
    <property type="entry name" value="Ribosyl_crysJ1"/>
</dbReference>
<keyword evidence="4" id="KW-1185">Reference proteome</keyword>
<dbReference type="InterPro" id="IPR050792">
    <property type="entry name" value="ADP-ribosylglycohydrolase"/>
</dbReference>
<protein>
    <submittedName>
        <fullName evidence="3">ADP-ribosylglycohydrolase family protein</fullName>
    </submittedName>
</protein>
<dbReference type="PANTHER" id="PTHR16222:SF24">
    <property type="entry name" value="ADP-RIBOSYLHYDROLASE ARH3"/>
    <property type="match status" value="1"/>
</dbReference>
<dbReference type="Gene3D" id="1.10.4080.10">
    <property type="entry name" value="ADP-ribosylation/Crystallin J1"/>
    <property type="match status" value="1"/>
</dbReference>
<comment type="caution">
    <text evidence="3">The sequence shown here is derived from an EMBL/GenBank/DDBJ whole genome shotgun (WGS) entry which is preliminary data.</text>
</comment>
<organism evidence="3 4">
    <name type="scientific">Roseinatronobacter domitianus</name>
    <dbReference type="NCBI Taxonomy" id="2940293"/>
    <lineage>
        <taxon>Bacteria</taxon>
        <taxon>Pseudomonadati</taxon>
        <taxon>Pseudomonadota</taxon>
        <taxon>Alphaproteobacteria</taxon>
        <taxon>Rhodobacterales</taxon>
        <taxon>Paracoccaceae</taxon>
        <taxon>Roseinatronobacter</taxon>
    </lineage>
</organism>
<sequence>MTEQALDRALGALIGLAVGDALGAPVEFCSRGSFELVTGMRSGGVFKLPAGAWTDDTAMALCLADSLLAAP</sequence>
<evidence type="ECO:0000256" key="1">
    <source>
        <dbReference type="ARBA" id="ARBA00010702"/>
    </source>
</evidence>
<comment type="similarity">
    <text evidence="1">Belongs to the ADP-ribosylglycohydrolase family.</text>
</comment>
<name>A0ABT0M662_9RHOB</name>
<dbReference type="EMBL" id="JALZWP010000055">
    <property type="protein sequence ID" value="MCL1630339.1"/>
    <property type="molecule type" value="Genomic_DNA"/>
</dbReference>
<gene>
    <name evidence="3" type="ORF">M3N55_16665</name>
</gene>